<dbReference type="InterPro" id="IPR017927">
    <property type="entry name" value="FAD-bd_FR_type"/>
</dbReference>
<comment type="domain">
    <text evidence="15">Consists of two distinct domains; an N-terminal heme-containing oxygen-binding domain and a C-terminal reductase domain with binding sites for FAD and NAD(P)H.</text>
</comment>
<feature type="site" description="Influences the redox potential of the prosthetic heme and FAD groups" evidence="15">
    <location>
        <position position="91"/>
    </location>
</feature>
<evidence type="ECO:0000256" key="9">
    <source>
        <dbReference type="ARBA" id="ARBA00022857"/>
    </source>
</evidence>
<sequence length="408" mass="45625">MTTTISYELSEKTIQTVKSTVPVLAEHGEAITTHFYQRLLSDHPELKNIFNMTNQMAGRQPRALANAVYAAAQYIDNLSAIEPVLNQIAEKHRSLNVKPEHYPIVGEYLLLAIKEVLGEAATDEVIEAWGEAYGAIAHTFIKVEQEKYQNTSTQEGGWIGYRNFKVIKKVKESDVITSFYLESEDRQSISSFSPGQYITIKATIPGSEYTHLRQYSLSGAPGKSYYRISVKREDGENGQPAGIVSSFLHQQLQEGDVLPITAPAGDFSLNNESSAPVVLISGGVGLTPMLSMLMNMVDQGSERDIYFIHASHNGRVHAFKDDVDQVEKQVSSVQTKVLYSSPTDTDDGYDKHGHIDLDWLKSTVPHDAEFYFCGPEGFMRAVNRSLKDWEVPEEKVRYEFFGPELSLN</sequence>
<proteinExistence type="inferred from homology"/>
<dbReference type="Gene3D" id="3.40.50.80">
    <property type="entry name" value="Nucleotide-binding domain of ferredoxin-NADP reductase (FNR) module"/>
    <property type="match status" value="1"/>
</dbReference>
<dbReference type="Proteomes" id="UP001596410">
    <property type="component" value="Unassembled WGS sequence"/>
</dbReference>
<dbReference type="InterPro" id="IPR000971">
    <property type="entry name" value="Globin"/>
</dbReference>
<comment type="function">
    <text evidence="15">Is involved in NO detoxification in an aerobic process, termed nitric oxide dioxygenase (NOD) reaction that utilizes O(2) and NAD(P)H to convert NO to nitrate, which protects the bacterium from various noxious nitrogen compounds. Therefore, plays a central role in the inducible response to nitrosative stress.</text>
</comment>
<dbReference type="InterPro" id="IPR009050">
    <property type="entry name" value="Globin-like_sf"/>
</dbReference>
<evidence type="ECO:0000256" key="10">
    <source>
        <dbReference type="ARBA" id="ARBA00023002"/>
    </source>
</evidence>
<keyword evidence="4 15" id="KW-0349">Heme</keyword>
<dbReference type="Pfam" id="PF00042">
    <property type="entry name" value="Globin"/>
    <property type="match status" value="1"/>
</dbReference>
<dbReference type="HAMAP" id="MF_01252">
    <property type="entry name" value="Hmp"/>
    <property type="match status" value="1"/>
</dbReference>
<feature type="binding site" description="proximal binding residue" evidence="15">
    <location>
        <position position="92"/>
    </location>
    <ligand>
        <name>heme b</name>
        <dbReference type="ChEBI" id="CHEBI:60344"/>
    </ligand>
    <ligandPart>
        <name>Fe</name>
        <dbReference type="ChEBI" id="CHEBI:18248"/>
    </ligandPart>
</feature>
<evidence type="ECO:0000313" key="18">
    <source>
        <dbReference type="EMBL" id="MFC7063074.1"/>
    </source>
</evidence>
<evidence type="ECO:0000256" key="11">
    <source>
        <dbReference type="ARBA" id="ARBA00023004"/>
    </source>
</evidence>
<evidence type="ECO:0000313" key="19">
    <source>
        <dbReference type="Proteomes" id="UP001596410"/>
    </source>
</evidence>
<dbReference type="Pfam" id="PF00970">
    <property type="entry name" value="FAD_binding_6"/>
    <property type="match status" value="1"/>
</dbReference>
<evidence type="ECO:0000256" key="15">
    <source>
        <dbReference type="HAMAP-Rule" id="MF_01252"/>
    </source>
</evidence>
<protein>
    <recommendedName>
        <fullName evidence="15">Flavohemoprotein</fullName>
    </recommendedName>
    <alternativeName>
        <fullName evidence="15">Flavohemoglobin</fullName>
    </alternativeName>
    <alternativeName>
        <fullName evidence="15">Hemoglobin-like protein</fullName>
    </alternativeName>
    <alternativeName>
        <fullName evidence="15">Nitric oxide dioxygenase</fullName>
        <shortName evidence="15">NO oxygenase</shortName>
        <shortName evidence="15">NOD</shortName>
        <ecNumber evidence="15">1.14.12.17</ecNumber>
    </alternativeName>
</protein>
<name>A0ABW2EL36_9BACI</name>
<gene>
    <name evidence="18" type="primary">hmpA</name>
    <name evidence="15" type="synonym">hmp</name>
    <name evidence="18" type="ORF">ACFQIC_14690</name>
</gene>
<dbReference type="GO" id="GO:0008941">
    <property type="term" value="F:nitric oxide dioxygenase NAD(P)H activity"/>
    <property type="evidence" value="ECO:0007669"/>
    <property type="project" value="UniProtKB-EC"/>
</dbReference>
<dbReference type="InterPro" id="IPR039261">
    <property type="entry name" value="FNR_nucleotide-bd"/>
</dbReference>
<keyword evidence="11 15" id="KW-0408">Iron</keyword>
<reference evidence="19" key="1">
    <citation type="journal article" date="2019" name="Int. J. Syst. Evol. Microbiol.">
        <title>The Global Catalogue of Microorganisms (GCM) 10K type strain sequencing project: providing services to taxonomists for standard genome sequencing and annotation.</title>
        <authorList>
            <consortium name="The Broad Institute Genomics Platform"/>
            <consortium name="The Broad Institute Genome Sequencing Center for Infectious Disease"/>
            <person name="Wu L."/>
            <person name="Ma J."/>
        </authorList>
    </citation>
    <scope>NUCLEOTIDE SEQUENCE [LARGE SCALE GENOMIC DNA]</scope>
    <source>
        <strain evidence="19">CGMCC 4.1621</strain>
    </source>
</reference>
<dbReference type="CDD" id="cd14777">
    <property type="entry name" value="Yhb1-globin-like"/>
    <property type="match status" value="1"/>
</dbReference>
<evidence type="ECO:0000259" key="16">
    <source>
        <dbReference type="PROSITE" id="PS01033"/>
    </source>
</evidence>
<feature type="active site" description="Charge relay system" evidence="15">
    <location>
        <position position="102"/>
    </location>
</feature>
<evidence type="ECO:0000256" key="5">
    <source>
        <dbReference type="ARBA" id="ARBA00022621"/>
    </source>
</evidence>
<dbReference type="Gene3D" id="2.40.30.10">
    <property type="entry name" value="Translation factors"/>
    <property type="match status" value="1"/>
</dbReference>
<keyword evidence="15" id="KW-0216">Detoxification</keyword>
<dbReference type="PROSITE" id="PS01033">
    <property type="entry name" value="GLOBIN"/>
    <property type="match status" value="1"/>
</dbReference>
<dbReference type="InterPro" id="IPR017938">
    <property type="entry name" value="Riboflavin_synthase-like_b-brl"/>
</dbReference>
<dbReference type="SUPFAM" id="SSF52343">
    <property type="entry name" value="Ferredoxin reductase-like, C-terminal NADP-linked domain"/>
    <property type="match status" value="1"/>
</dbReference>
<keyword evidence="9 15" id="KW-0521">NADP</keyword>
<keyword evidence="5 15" id="KW-0561">Oxygen transport</keyword>
<dbReference type="Pfam" id="PF00175">
    <property type="entry name" value="NAD_binding_1"/>
    <property type="match status" value="1"/>
</dbReference>
<keyword evidence="19" id="KW-1185">Reference proteome</keyword>
<dbReference type="NCBIfam" id="NF009805">
    <property type="entry name" value="PRK13289.1"/>
    <property type="match status" value="1"/>
</dbReference>
<feature type="region of interest" description="Reductase" evidence="15">
    <location>
        <begin position="156"/>
        <end position="408"/>
    </location>
</feature>
<comment type="similarity">
    <text evidence="1 15">In the C-terminal section; belongs to the flavoprotein pyridine nucleotide cytochrome reductase family.</text>
</comment>
<keyword evidence="10 15" id="KW-0560">Oxidoreductase</keyword>
<dbReference type="EC" id="1.14.12.17" evidence="15"/>
<comment type="caution">
    <text evidence="18">The sequence shown here is derived from an EMBL/GenBank/DDBJ whole genome shotgun (WGS) entry which is preliminary data.</text>
</comment>
<evidence type="ECO:0000256" key="1">
    <source>
        <dbReference type="ARBA" id="ARBA00006401"/>
    </source>
</evidence>
<dbReference type="Gene3D" id="1.10.490.10">
    <property type="entry name" value="Globins"/>
    <property type="match status" value="1"/>
</dbReference>
<comment type="catalytic activity">
    <reaction evidence="14 15">
        <text>2 nitric oxide + NADPH + 2 O2 = 2 nitrate + NADP(+) + H(+)</text>
        <dbReference type="Rhea" id="RHEA:19465"/>
        <dbReference type="ChEBI" id="CHEBI:15378"/>
        <dbReference type="ChEBI" id="CHEBI:15379"/>
        <dbReference type="ChEBI" id="CHEBI:16480"/>
        <dbReference type="ChEBI" id="CHEBI:17632"/>
        <dbReference type="ChEBI" id="CHEBI:57783"/>
        <dbReference type="ChEBI" id="CHEBI:58349"/>
        <dbReference type="EC" id="1.14.12.17"/>
    </reaction>
</comment>
<feature type="domain" description="Globin" evidence="16">
    <location>
        <begin position="8"/>
        <end position="145"/>
    </location>
</feature>
<dbReference type="SUPFAM" id="SSF63380">
    <property type="entry name" value="Riboflavin synthase domain-like"/>
    <property type="match status" value="1"/>
</dbReference>
<evidence type="ECO:0000256" key="2">
    <source>
        <dbReference type="ARBA" id="ARBA00008414"/>
    </source>
</evidence>
<feature type="binding site" evidence="15">
    <location>
        <begin position="283"/>
        <end position="288"/>
    </location>
    <ligand>
        <name>NADP(+)</name>
        <dbReference type="ChEBI" id="CHEBI:58349"/>
    </ligand>
</feature>
<feature type="site" description="Influences the redox potential of the prosthetic heme and FAD groups" evidence="15">
    <location>
        <position position="399"/>
    </location>
</feature>
<evidence type="ECO:0000256" key="6">
    <source>
        <dbReference type="ARBA" id="ARBA00022630"/>
    </source>
</evidence>
<feature type="binding site" evidence="15">
    <location>
        <begin position="213"/>
        <end position="216"/>
    </location>
    <ligand>
        <name>FAD</name>
        <dbReference type="ChEBI" id="CHEBI:57692"/>
    </ligand>
</feature>
<evidence type="ECO:0000256" key="14">
    <source>
        <dbReference type="ARBA" id="ARBA00049433"/>
    </source>
</evidence>
<dbReference type="PANTHER" id="PTHR43396:SF3">
    <property type="entry name" value="FLAVOHEMOPROTEIN"/>
    <property type="match status" value="1"/>
</dbReference>
<dbReference type="InterPro" id="IPR001433">
    <property type="entry name" value="OxRdtase_FAD/NAD-bd"/>
</dbReference>
<comment type="cofactor">
    <cofactor evidence="15">
        <name>heme b</name>
        <dbReference type="ChEBI" id="CHEBI:60344"/>
    </cofactor>
    <text evidence="15">Binds 1 heme b (iron(II)-protoporphyrin IX) group per subunit.</text>
</comment>
<evidence type="ECO:0000256" key="12">
    <source>
        <dbReference type="ARBA" id="ARBA00023027"/>
    </source>
</evidence>
<comment type="cofactor">
    <cofactor evidence="15">
        <name>FAD</name>
        <dbReference type="ChEBI" id="CHEBI:57692"/>
    </cofactor>
    <text evidence="15">Binds 1 FAD per subunit.</text>
</comment>
<feature type="binding site" evidence="15">
    <location>
        <position position="197"/>
    </location>
    <ligand>
        <name>FAD</name>
        <dbReference type="ChEBI" id="CHEBI:57692"/>
    </ligand>
</feature>
<evidence type="ECO:0000256" key="4">
    <source>
        <dbReference type="ARBA" id="ARBA00022617"/>
    </source>
</evidence>
<dbReference type="CDD" id="cd06184">
    <property type="entry name" value="flavohem_like_fad_nad_binding"/>
    <property type="match status" value="1"/>
</dbReference>
<feature type="site" description="Involved in heme-bound ligand stabilization and O-O bond activation" evidence="15">
    <location>
        <position position="36"/>
    </location>
</feature>
<evidence type="ECO:0000256" key="13">
    <source>
        <dbReference type="ARBA" id="ARBA00048649"/>
    </source>
</evidence>
<evidence type="ECO:0000256" key="3">
    <source>
        <dbReference type="ARBA" id="ARBA00022448"/>
    </source>
</evidence>
<feature type="domain" description="FAD-binding FR-type" evidence="17">
    <location>
        <begin position="159"/>
        <end position="270"/>
    </location>
</feature>
<comment type="similarity">
    <text evidence="2 15">Belongs to the globin family. Two-domain flavohemoproteins subfamily.</text>
</comment>
<dbReference type="InterPro" id="IPR012292">
    <property type="entry name" value="Globin/Proto"/>
</dbReference>
<dbReference type="RefSeq" id="WP_204708808.1">
    <property type="nucleotide sequence ID" value="NZ_JBHSZV010000037.1"/>
</dbReference>
<keyword evidence="6 15" id="KW-0285">Flavoprotein</keyword>
<keyword evidence="7 15" id="KW-0479">Metal-binding</keyword>
<feature type="binding site" evidence="15">
    <location>
        <begin position="400"/>
        <end position="403"/>
    </location>
    <ligand>
        <name>FAD</name>
        <dbReference type="ChEBI" id="CHEBI:57692"/>
    </ligand>
</feature>
<keyword evidence="3 15" id="KW-0813">Transport</keyword>
<keyword evidence="12 15" id="KW-0520">NAD</keyword>
<evidence type="ECO:0000256" key="7">
    <source>
        <dbReference type="ARBA" id="ARBA00022723"/>
    </source>
</evidence>
<dbReference type="EMBL" id="JBHSZV010000037">
    <property type="protein sequence ID" value="MFC7063074.1"/>
    <property type="molecule type" value="Genomic_DNA"/>
</dbReference>
<dbReference type="InterPro" id="IPR023950">
    <property type="entry name" value="Hmp"/>
</dbReference>
<keyword evidence="8 15" id="KW-0274">FAD</keyword>
<feature type="active site" description="Charge relay system" evidence="15">
    <location>
        <position position="144"/>
    </location>
</feature>
<dbReference type="InterPro" id="IPR008333">
    <property type="entry name" value="Cbr1-like_FAD-bd_dom"/>
</dbReference>
<dbReference type="SUPFAM" id="SSF46458">
    <property type="entry name" value="Globin-like"/>
    <property type="match status" value="1"/>
</dbReference>
<evidence type="ECO:0000256" key="8">
    <source>
        <dbReference type="ARBA" id="ARBA00022827"/>
    </source>
</evidence>
<dbReference type="PANTHER" id="PTHR43396">
    <property type="entry name" value="FLAVOHEMOPROTEIN"/>
    <property type="match status" value="1"/>
</dbReference>
<comment type="catalytic activity">
    <reaction evidence="13 15">
        <text>2 nitric oxide + NADH + 2 O2 = 2 nitrate + NAD(+) + H(+)</text>
        <dbReference type="Rhea" id="RHEA:19469"/>
        <dbReference type="ChEBI" id="CHEBI:15378"/>
        <dbReference type="ChEBI" id="CHEBI:15379"/>
        <dbReference type="ChEBI" id="CHEBI:16480"/>
        <dbReference type="ChEBI" id="CHEBI:17632"/>
        <dbReference type="ChEBI" id="CHEBI:57540"/>
        <dbReference type="ChEBI" id="CHEBI:57945"/>
        <dbReference type="EC" id="1.14.12.17"/>
    </reaction>
</comment>
<dbReference type="PROSITE" id="PS51384">
    <property type="entry name" value="FAD_FR"/>
    <property type="match status" value="1"/>
</dbReference>
<evidence type="ECO:0000259" key="17">
    <source>
        <dbReference type="PROSITE" id="PS51384"/>
    </source>
</evidence>
<accession>A0ABW2EL36</accession>
<organism evidence="18 19">
    <name type="scientific">Halobacillus seohaensis</name>
    <dbReference type="NCBI Taxonomy" id="447421"/>
    <lineage>
        <taxon>Bacteria</taxon>
        <taxon>Bacillati</taxon>
        <taxon>Bacillota</taxon>
        <taxon>Bacilli</taxon>
        <taxon>Bacillales</taxon>
        <taxon>Bacillaceae</taxon>
        <taxon>Halobacillus</taxon>
    </lineage>
</organism>